<proteinExistence type="predicted"/>
<reference evidence="1 2" key="1">
    <citation type="submission" date="2021-05" db="EMBL/GenBank/DDBJ databases">
        <title>Novel species in genus Cellulomonas.</title>
        <authorList>
            <person name="Zhang G."/>
        </authorList>
    </citation>
    <scope>NUCLEOTIDE SEQUENCE [LARGE SCALE GENOMIC DNA]</scope>
    <source>
        <strain evidence="2">zg-ZUI222</strain>
    </source>
</reference>
<dbReference type="SUPFAM" id="SSF109854">
    <property type="entry name" value="DinB/YfiT-like putative metalloenzymes"/>
    <property type="match status" value="1"/>
</dbReference>
<dbReference type="Pfam" id="PF04978">
    <property type="entry name" value="MST"/>
    <property type="match status" value="1"/>
</dbReference>
<dbReference type="Proteomes" id="UP000677804">
    <property type="component" value="Chromosome"/>
</dbReference>
<evidence type="ECO:0000313" key="2">
    <source>
        <dbReference type="Proteomes" id="UP000677804"/>
    </source>
</evidence>
<dbReference type="EMBL" id="CP074405">
    <property type="protein sequence ID" value="QVI62292.1"/>
    <property type="molecule type" value="Genomic_DNA"/>
</dbReference>
<dbReference type="RefSeq" id="WP_207339959.1">
    <property type="nucleotide sequence ID" value="NZ_CP074405.1"/>
</dbReference>
<sequence>MDTDPKATLHRVLRRQRDGLVGKLDGLDEYDVRRPLTGTGTNLLGLVKHVASVQVEYLGLVFGRPSPLELPWSAETAERDADLWATADESREAILDVWRHSAEHADATVEALPLDAVGEVPWWSEPRATLHEVLVHLVGEVARHAGHADVLREQLDGATGLVAGDPNVPDRTADEWAAFRGRIEQAAREAAGR</sequence>
<dbReference type="Gene3D" id="1.20.120.450">
    <property type="entry name" value="dinb family like domain"/>
    <property type="match status" value="1"/>
</dbReference>
<gene>
    <name evidence="1" type="ORF">KG103_18110</name>
</gene>
<name>A0ABX8D956_9CELL</name>
<protein>
    <submittedName>
        <fullName evidence="1">DinB family protein</fullName>
    </submittedName>
</protein>
<dbReference type="InterPro" id="IPR007061">
    <property type="entry name" value="MST-like"/>
</dbReference>
<accession>A0ABX8D956</accession>
<dbReference type="InterPro" id="IPR034660">
    <property type="entry name" value="DinB/YfiT-like"/>
</dbReference>
<evidence type="ECO:0000313" key="1">
    <source>
        <dbReference type="EMBL" id="QVI62292.1"/>
    </source>
</evidence>
<keyword evidence="2" id="KW-1185">Reference proteome</keyword>
<organism evidence="1 2">
    <name type="scientific">Cellulomonas wangleii</name>
    <dbReference type="NCBI Taxonomy" id="2816956"/>
    <lineage>
        <taxon>Bacteria</taxon>
        <taxon>Bacillati</taxon>
        <taxon>Actinomycetota</taxon>
        <taxon>Actinomycetes</taxon>
        <taxon>Micrococcales</taxon>
        <taxon>Cellulomonadaceae</taxon>
        <taxon>Cellulomonas</taxon>
    </lineage>
</organism>